<reference evidence="1" key="1">
    <citation type="submission" date="2020-07" db="EMBL/GenBank/DDBJ databases">
        <title>Huge and variable diversity of episymbiotic CPR bacteria and DPANN archaea in groundwater ecosystems.</title>
        <authorList>
            <person name="He C.Y."/>
            <person name="Keren R."/>
            <person name="Whittaker M."/>
            <person name="Farag I.F."/>
            <person name="Doudna J."/>
            <person name="Cate J.H.D."/>
            <person name="Banfield J.F."/>
        </authorList>
    </citation>
    <scope>NUCLEOTIDE SEQUENCE</scope>
    <source>
        <strain evidence="1">NC_groundwater_1482_Ag_S-0.65um_47_24</strain>
    </source>
</reference>
<name>A0A933GMH5_UNCTE</name>
<dbReference type="AlphaFoldDB" id="A0A933GMH5"/>
<dbReference type="Proteomes" id="UP000772181">
    <property type="component" value="Unassembled WGS sequence"/>
</dbReference>
<protein>
    <submittedName>
        <fullName evidence="1">Uncharacterized protein</fullName>
    </submittedName>
</protein>
<comment type="caution">
    <text evidence="1">The sequence shown here is derived from an EMBL/GenBank/DDBJ whole genome shotgun (WGS) entry which is preliminary data.</text>
</comment>
<accession>A0A933GMH5</accession>
<sequence>MEKQDSRTLRQLLEEEFRWRVSHESGMKCSRDPRFQKAPDAEDYFDLVIE</sequence>
<dbReference type="EMBL" id="JACQWF010000422">
    <property type="protein sequence ID" value="MBI4596646.1"/>
    <property type="molecule type" value="Genomic_DNA"/>
</dbReference>
<gene>
    <name evidence="1" type="ORF">HY730_09790</name>
</gene>
<evidence type="ECO:0000313" key="2">
    <source>
        <dbReference type="Proteomes" id="UP000772181"/>
    </source>
</evidence>
<organism evidence="1 2">
    <name type="scientific">Tectimicrobiota bacterium</name>
    <dbReference type="NCBI Taxonomy" id="2528274"/>
    <lineage>
        <taxon>Bacteria</taxon>
        <taxon>Pseudomonadati</taxon>
        <taxon>Nitrospinota/Tectimicrobiota group</taxon>
        <taxon>Candidatus Tectimicrobiota</taxon>
    </lineage>
</organism>
<evidence type="ECO:0000313" key="1">
    <source>
        <dbReference type="EMBL" id="MBI4596646.1"/>
    </source>
</evidence>
<proteinExistence type="predicted"/>